<evidence type="ECO:0000256" key="3">
    <source>
        <dbReference type="ARBA" id="ARBA00022857"/>
    </source>
</evidence>
<dbReference type="AlphaFoldDB" id="A0A438EXR7"/>
<dbReference type="Proteomes" id="UP000288805">
    <property type="component" value="Unassembled WGS sequence"/>
</dbReference>
<accession>A0A438EXR7</accession>
<keyword evidence="7" id="KW-1133">Transmembrane helix</keyword>
<dbReference type="PANTHER" id="PTHR43391:SF89">
    <property type="entry name" value="11-BETA-HYDROXYSTEROID DEHYDROGENASE 1A-RELATED"/>
    <property type="match status" value="1"/>
</dbReference>
<comment type="subcellular location">
    <subcellularLocation>
        <location evidence="1">Membrane</location>
        <topology evidence="1">Single-pass type II membrane protein</topology>
    </subcellularLocation>
</comment>
<dbReference type="PROSITE" id="PS00061">
    <property type="entry name" value="ADH_SHORT"/>
    <property type="match status" value="1"/>
</dbReference>
<dbReference type="GO" id="GO:0016020">
    <property type="term" value="C:membrane"/>
    <property type="evidence" value="ECO:0007669"/>
    <property type="project" value="UniProtKB-SubCell"/>
</dbReference>
<sequence>MDIIYSFLNLVAPPFTFVALFLLLPPFHFFKFLLSTFWSILSENVTGKVVIVTGASSGIGEHVAYEYAKRRACLVLASTRENRLQEVGGRARALGAPDVRVVPADVSKLEDCKRIVDEAANHFGRVDHLVNNAGIQSASTLEEATDITNFRPVMDVNFWGSVYTTRFAIPHLRNSHGKIIGMASSAAWLPMPRMSIYNASKAALISFYDTLRIELGSDIGGITVVTPGFIESEMTQGEFLKNEDQIEVDQDMRDAQVSIIPVGRAEACAKAIVKSACRGEKYLTEPSWPGESETLSKKILDISGARGFLSLLSEDVAGKVVLITGASSGIGEHLAYQYARRGACLVLVARKEKSIQEVADRVRSLGSPEVLVIRADVSKVEVCKSFVDEAVEHFRRLDHLVNNAGITPVRMFKDSTDITNFVPVMVQMSVIPVESAERCANAIIVEWCSHLLLITKPGTSEREAPSKKILDLTGAKKFLYPTSIQSPELKVDRSVKA</sequence>
<evidence type="ECO:0000256" key="4">
    <source>
        <dbReference type="ARBA" id="ARBA00022968"/>
    </source>
</evidence>
<dbReference type="InterPro" id="IPR002347">
    <property type="entry name" value="SDR_fam"/>
</dbReference>
<keyword evidence="5" id="KW-0560">Oxidoreductase</keyword>
<proteinExistence type="inferred from homology"/>
<evidence type="ECO:0000256" key="6">
    <source>
        <dbReference type="RuleBase" id="RU000363"/>
    </source>
</evidence>
<organism evidence="8 9">
    <name type="scientific">Vitis vinifera</name>
    <name type="common">Grape</name>
    <dbReference type="NCBI Taxonomy" id="29760"/>
    <lineage>
        <taxon>Eukaryota</taxon>
        <taxon>Viridiplantae</taxon>
        <taxon>Streptophyta</taxon>
        <taxon>Embryophyta</taxon>
        <taxon>Tracheophyta</taxon>
        <taxon>Spermatophyta</taxon>
        <taxon>Magnoliopsida</taxon>
        <taxon>eudicotyledons</taxon>
        <taxon>Gunneridae</taxon>
        <taxon>Pentapetalae</taxon>
        <taxon>rosids</taxon>
        <taxon>Vitales</taxon>
        <taxon>Vitaceae</taxon>
        <taxon>Viteae</taxon>
        <taxon>Vitis</taxon>
    </lineage>
</organism>
<dbReference type="GO" id="GO:0016491">
    <property type="term" value="F:oxidoreductase activity"/>
    <property type="evidence" value="ECO:0007669"/>
    <property type="project" value="UniProtKB-KW"/>
</dbReference>
<dbReference type="InterPro" id="IPR020904">
    <property type="entry name" value="Sc_DH/Rdtase_CS"/>
</dbReference>
<protein>
    <submittedName>
        <fullName evidence="8">11-beta-hydroxysteroid dehydrogenase 1B</fullName>
    </submittedName>
</protein>
<evidence type="ECO:0000313" key="9">
    <source>
        <dbReference type="Proteomes" id="UP000288805"/>
    </source>
</evidence>
<reference evidence="8 9" key="1">
    <citation type="journal article" date="2018" name="PLoS Genet.">
        <title>Population sequencing reveals clonal diversity and ancestral inbreeding in the grapevine cultivar Chardonnay.</title>
        <authorList>
            <person name="Roach M.J."/>
            <person name="Johnson D.L."/>
            <person name="Bohlmann J."/>
            <person name="van Vuuren H.J."/>
            <person name="Jones S.J."/>
            <person name="Pretorius I.S."/>
            <person name="Schmidt S.A."/>
            <person name="Borneman A.R."/>
        </authorList>
    </citation>
    <scope>NUCLEOTIDE SEQUENCE [LARGE SCALE GENOMIC DNA]</scope>
    <source>
        <strain evidence="9">cv. Chardonnay</strain>
        <tissue evidence="8">Leaf</tissue>
    </source>
</reference>
<keyword evidence="4" id="KW-0735">Signal-anchor</keyword>
<feature type="transmembrane region" description="Helical" evidence="7">
    <location>
        <begin position="7"/>
        <end position="27"/>
    </location>
</feature>
<name>A0A438EXR7_VITVI</name>
<dbReference type="InterPro" id="IPR036291">
    <property type="entry name" value="NAD(P)-bd_dom_sf"/>
</dbReference>
<evidence type="ECO:0000313" key="8">
    <source>
        <dbReference type="EMBL" id="RVW52537.1"/>
    </source>
</evidence>
<evidence type="ECO:0000256" key="1">
    <source>
        <dbReference type="ARBA" id="ARBA00004606"/>
    </source>
</evidence>
<dbReference type="PANTHER" id="PTHR43391">
    <property type="entry name" value="RETINOL DEHYDROGENASE-RELATED"/>
    <property type="match status" value="1"/>
</dbReference>
<dbReference type="EMBL" id="QGNW01001166">
    <property type="protein sequence ID" value="RVW52537.1"/>
    <property type="molecule type" value="Genomic_DNA"/>
</dbReference>
<evidence type="ECO:0000256" key="5">
    <source>
        <dbReference type="ARBA" id="ARBA00023002"/>
    </source>
</evidence>
<dbReference type="PRINTS" id="PR00081">
    <property type="entry name" value="GDHRDH"/>
</dbReference>
<gene>
    <name evidence="8" type="primary">HSD1_4</name>
    <name evidence="8" type="ORF">CK203_068823</name>
</gene>
<dbReference type="Gene3D" id="3.40.50.720">
    <property type="entry name" value="NAD(P)-binding Rossmann-like Domain"/>
    <property type="match status" value="2"/>
</dbReference>
<evidence type="ECO:0000256" key="7">
    <source>
        <dbReference type="SAM" id="Phobius"/>
    </source>
</evidence>
<evidence type="ECO:0000256" key="2">
    <source>
        <dbReference type="ARBA" id="ARBA00006484"/>
    </source>
</evidence>
<keyword evidence="3" id="KW-0521">NADP</keyword>
<dbReference type="SUPFAM" id="SSF51735">
    <property type="entry name" value="NAD(P)-binding Rossmann-fold domains"/>
    <property type="match status" value="2"/>
</dbReference>
<comment type="caution">
    <text evidence="8">The sequence shown here is derived from an EMBL/GenBank/DDBJ whole genome shotgun (WGS) entry which is preliminary data.</text>
</comment>
<dbReference type="Pfam" id="PF00106">
    <property type="entry name" value="adh_short"/>
    <property type="match status" value="2"/>
</dbReference>
<comment type="similarity">
    <text evidence="2 6">Belongs to the short-chain dehydrogenases/reductases (SDR) family.</text>
</comment>
<keyword evidence="7" id="KW-0812">Transmembrane</keyword>
<dbReference type="PRINTS" id="PR00080">
    <property type="entry name" value="SDRFAMILY"/>
</dbReference>
<keyword evidence="7" id="KW-0472">Membrane</keyword>
<dbReference type="FunFam" id="3.40.50.720:FF:000084">
    <property type="entry name" value="Short-chain dehydrogenase reductase"/>
    <property type="match status" value="1"/>
</dbReference>